<evidence type="ECO:0000313" key="3">
    <source>
        <dbReference type="Proteomes" id="UP000501926"/>
    </source>
</evidence>
<proteinExistence type="predicted"/>
<reference evidence="1" key="1">
    <citation type="journal article" date="2006" name="Nature">
        <title>Deciphering the evolution and metabolism of an anammox bacterium from a community genome.</title>
        <authorList>
            <person name="Strous M."/>
            <person name="Pelletier E."/>
            <person name="Mangenot S."/>
            <person name="Rattei T."/>
            <person name="Lehner A."/>
            <person name="Taylor M.W."/>
            <person name="Horn M."/>
            <person name="Daims H."/>
            <person name="Bartol-Mavel D."/>
            <person name="Wincker P."/>
            <person name="Barbe V."/>
            <person name="Fonknechten N."/>
            <person name="Vallenet D."/>
            <person name="Segurens B."/>
            <person name="Schenowitz-Truong C."/>
            <person name="Medigue C."/>
            <person name="Collingro A."/>
            <person name="Snel B."/>
            <person name="Dutilh B.E."/>
            <person name="OpDenCamp H.J.M."/>
            <person name="vanDerDrift C."/>
            <person name="Cirpus I."/>
            <person name="vanDePas-Schoonen K.T."/>
            <person name="Harhangi H.R."/>
            <person name="vanNiftrik L."/>
            <person name="Schmid M."/>
            <person name="Keltjens J."/>
            <person name="vanDeVossenberg J."/>
            <person name="Kartal B."/>
            <person name="Meier H."/>
            <person name="Frishman D."/>
            <person name="Huynen M.A."/>
            <person name="Mewes H."/>
            <person name="Weissenbach J."/>
            <person name="Jetten M.S.M."/>
            <person name="Wagner M."/>
            <person name="LePaslier D."/>
        </authorList>
    </citation>
    <scope>NUCLEOTIDE SEQUENCE</scope>
</reference>
<sequence>MNTDKHGFGFEKLVVLFAQTQSELQKQAARSVDIALVVRNWLFSAQAIENQRHFYHTLETIPFFLP</sequence>
<evidence type="ECO:0000313" key="1">
    <source>
        <dbReference type="EMBL" id="CAJ71267.1"/>
    </source>
</evidence>
<organism evidence="1">
    <name type="scientific">Kuenenia stuttgartiensis</name>
    <dbReference type="NCBI Taxonomy" id="174633"/>
    <lineage>
        <taxon>Bacteria</taxon>
        <taxon>Pseudomonadati</taxon>
        <taxon>Planctomycetota</taxon>
        <taxon>Candidatus Brocadiia</taxon>
        <taxon>Candidatus Brocadiales</taxon>
        <taxon>Candidatus Brocadiaceae</taxon>
        <taxon>Candidatus Kuenenia</taxon>
    </lineage>
</organism>
<dbReference type="AlphaFoldDB" id="Q1PVL0"/>
<dbReference type="EMBL" id="CP049055">
    <property type="protein sequence ID" value="QII14254.1"/>
    <property type="molecule type" value="Genomic_DNA"/>
</dbReference>
<dbReference type="EMBL" id="CT573073">
    <property type="protein sequence ID" value="CAJ71267.1"/>
    <property type="molecule type" value="Genomic_DNA"/>
</dbReference>
<accession>Q1PVL0</accession>
<protein>
    <submittedName>
        <fullName evidence="1">Uncharacterized protein</fullName>
    </submittedName>
</protein>
<gene>
    <name evidence="2" type="ORF">KsCSTR_48770</name>
    <name evidence="1" type="ORF">kustc0522</name>
</gene>
<dbReference type="RefSeq" id="WP_164994266.1">
    <property type="nucleotide sequence ID" value="NZ_CP049055.1"/>
</dbReference>
<name>Q1PVL0_KUEST</name>
<reference evidence="2 3" key="3">
    <citation type="submission" date="2020-02" db="EMBL/GenBank/DDBJ databases">
        <title>Newly sequenced genome of strain CSTR1 showed variability in Candidatus Kuenenia stuttgartiensis genomes.</title>
        <authorList>
            <person name="Ding C."/>
            <person name="Adrian L."/>
        </authorList>
    </citation>
    <scope>NUCLEOTIDE SEQUENCE [LARGE SCALE GENOMIC DNA]</scope>
    <source>
        <strain evidence="2 3">CSTR1</strain>
    </source>
</reference>
<dbReference type="Proteomes" id="UP000501926">
    <property type="component" value="Chromosome"/>
</dbReference>
<evidence type="ECO:0000313" key="2">
    <source>
        <dbReference type="EMBL" id="QII14254.1"/>
    </source>
</evidence>
<reference evidence="1" key="2">
    <citation type="submission" date="2006-01" db="EMBL/GenBank/DDBJ databases">
        <authorList>
            <person name="Genoscope"/>
        </authorList>
    </citation>
    <scope>NUCLEOTIDE SEQUENCE</scope>
</reference>